<dbReference type="InterPro" id="IPR037066">
    <property type="entry name" value="Plug_dom_sf"/>
</dbReference>
<evidence type="ECO:0000256" key="3">
    <source>
        <dbReference type="ARBA" id="ARBA00022452"/>
    </source>
</evidence>
<organism evidence="13 14">
    <name type="scientific">Enhygromyxa salina</name>
    <dbReference type="NCBI Taxonomy" id="215803"/>
    <lineage>
        <taxon>Bacteria</taxon>
        <taxon>Pseudomonadati</taxon>
        <taxon>Myxococcota</taxon>
        <taxon>Polyangia</taxon>
        <taxon>Nannocystales</taxon>
        <taxon>Nannocystaceae</taxon>
        <taxon>Enhygromyxa</taxon>
    </lineage>
</organism>
<dbReference type="PANTHER" id="PTHR30069">
    <property type="entry name" value="TONB-DEPENDENT OUTER MEMBRANE RECEPTOR"/>
    <property type="match status" value="1"/>
</dbReference>
<dbReference type="InterPro" id="IPR039426">
    <property type="entry name" value="TonB-dep_rcpt-like"/>
</dbReference>
<protein>
    <submittedName>
        <fullName evidence="13">Outer membrane vitamin B12 receptor BtuB</fullName>
    </submittedName>
</protein>
<keyword evidence="9" id="KW-0998">Cell outer membrane</keyword>
<keyword evidence="3" id="KW-1134">Transmembrane beta strand</keyword>
<evidence type="ECO:0000256" key="1">
    <source>
        <dbReference type="ARBA" id="ARBA00004571"/>
    </source>
</evidence>
<keyword evidence="4" id="KW-0812">Transmembrane</keyword>
<evidence type="ECO:0000256" key="9">
    <source>
        <dbReference type="ARBA" id="ARBA00023237"/>
    </source>
</evidence>
<dbReference type="GO" id="GO:0015344">
    <property type="term" value="F:siderophore uptake transmembrane transporter activity"/>
    <property type="evidence" value="ECO:0007669"/>
    <property type="project" value="TreeGrafter"/>
</dbReference>
<dbReference type="GO" id="GO:0009279">
    <property type="term" value="C:cell outer membrane"/>
    <property type="evidence" value="ECO:0007669"/>
    <property type="project" value="UniProtKB-SubCell"/>
</dbReference>
<name>A0A0C2DAS3_9BACT</name>
<dbReference type="Gene3D" id="2.170.130.10">
    <property type="entry name" value="TonB-dependent receptor, plug domain"/>
    <property type="match status" value="1"/>
</dbReference>
<comment type="subcellular location">
    <subcellularLocation>
        <location evidence="1">Cell outer membrane</location>
        <topology evidence="1">Multi-pass membrane protein</topology>
    </subcellularLocation>
</comment>
<dbReference type="Gene3D" id="2.40.170.20">
    <property type="entry name" value="TonB-dependent receptor, beta-barrel domain"/>
    <property type="match status" value="1"/>
</dbReference>
<evidence type="ECO:0000259" key="12">
    <source>
        <dbReference type="Pfam" id="PF07715"/>
    </source>
</evidence>
<dbReference type="InterPro" id="IPR000531">
    <property type="entry name" value="Beta-barrel_TonB"/>
</dbReference>
<evidence type="ECO:0000313" key="14">
    <source>
        <dbReference type="Proteomes" id="UP000031599"/>
    </source>
</evidence>
<evidence type="ECO:0000256" key="4">
    <source>
        <dbReference type="ARBA" id="ARBA00022692"/>
    </source>
</evidence>
<evidence type="ECO:0000259" key="11">
    <source>
        <dbReference type="Pfam" id="PF00593"/>
    </source>
</evidence>
<evidence type="ECO:0000313" key="13">
    <source>
        <dbReference type="EMBL" id="KIG16987.1"/>
    </source>
</evidence>
<feature type="domain" description="TonB-dependent receptor plug" evidence="12">
    <location>
        <begin position="49"/>
        <end position="139"/>
    </location>
</feature>
<evidence type="ECO:0000256" key="5">
    <source>
        <dbReference type="ARBA" id="ARBA00022729"/>
    </source>
</evidence>
<comment type="similarity">
    <text evidence="10">Belongs to the TonB-dependent receptor family.</text>
</comment>
<dbReference type="GO" id="GO:0044718">
    <property type="term" value="P:siderophore transmembrane transport"/>
    <property type="evidence" value="ECO:0007669"/>
    <property type="project" value="TreeGrafter"/>
</dbReference>
<evidence type="ECO:0000256" key="7">
    <source>
        <dbReference type="ARBA" id="ARBA00023136"/>
    </source>
</evidence>
<dbReference type="SUPFAM" id="SSF56935">
    <property type="entry name" value="Porins"/>
    <property type="match status" value="1"/>
</dbReference>
<sequence>MPEPPPEPYRTEVVVGRERDEGDGLAAQRAISRRNVGFVTAIDLDAEPGQRPADDLAGVVSRAPGVTVRSLGGLGQFSSITIRGSTSQQVPVFLDGAPLTGSLSGLVDLSTQPLDALARIELYRGYVPIRYGAAAIGGAMDLVGAVHRGPPKLSAAAGFGSYLAREARLAYAGALTKRLSLAARIGYAGSRGDFRYFDDGGTPLLATDDAIRRRVNNEYDRLFGQVRLDHRRGPLRVSSQLIGWWKLQGIPGTASAPSADASQRVVALRNITRARMQLGSRAGVPGHVEWIASVAMEDRVFRDLGGQVGLAADDEHALSFDLWLSPRLRVPLWPMAWLELVGELRGEWIDIDERFGDDSDNPGDPLASGDATRSRFSAAAGAELEQWLFERRWSISAGARIDLADSRFAVPAGAGEVDDQGADQVAFGVSPRVGTKLVLTDGLDLRGSVGRYLRFPNLGELFGDRGYVVGNEGLLPERGTKVDGGLVLDLEQIGGRELGIFAQVVGFATWSEDLIQWVRSGPVVQPINVAGARVRGLESGLGLRAFGRDLALDLTYTLLDSRNDTPEAEQQFKPLPGRPRHSVLVRPAVGHRFDLGRRGIGLEPRIFYELEWIAGSFLDLSGRVELPARSLHAAGISLRIAERVELAIEGRNLSNRLRAVIDPAFGPPTAYPAAISDFIGFPLPGLSVWGSVRVELMPGSGSRD</sequence>
<proteinExistence type="inferred from homology"/>
<dbReference type="Proteomes" id="UP000031599">
    <property type="component" value="Unassembled WGS sequence"/>
</dbReference>
<dbReference type="EMBL" id="JMCC02000029">
    <property type="protein sequence ID" value="KIG16987.1"/>
    <property type="molecule type" value="Genomic_DNA"/>
</dbReference>
<comment type="caution">
    <text evidence="13">The sequence shown here is derived from an EMBL/GenBank/DDBJ whole genome shotgun (WGS) entry which is preliminary data.</text>
</comment>
<dbReference type="Pfam" id="PF07715">
    <property type="entry name" value="Plug"/>
    <property type="match status" value="1"/>
</dbReference>
<evidence type="ECO:0000256" key="8">
    <source>
        <dbReference type="ARBA" id="ARBA00023170"/>
    </source>
</evidence>
<accession>A0A0C2DAS3</accession>
<dbReference type="Pfam" id="PF00593">
    <property type="entry name" value="TonB_dep_Rec_b-barrel"/>
    <property type="match status" value="1"/>
</dbReference>
<evidence type="ECO:0000256" key="6">
    <source>
        <dbReference type="ARBA" id="ARBA00023077"/>
    </source>
</evidence>
<dbReference type="InterPro" id="IPR036942">
    <property type="entry name" value="Beta-barrel_TonB_sf"/>
</dbReference>
<dbReference type="InterPro" id="IPR012910">
    <property type="entry name" value="Plug_dom"/>
</dbReference>
<dbReference type="AlphaFoldDB" id="A0A0C2DAS3"/>
<keyword evidence="7 10" id="KW-0472">Membrane</keyword>
<evidence type="ECO:0000256" key="10">
    <source>
        <dbReference type="RuleBase" id="RU003357"/>
    </source>
</evidence>
<keyword evidence="8 13" id="KW-0675">Receptor</keyword>
<gene>
    <name evidence="13" type="ORF">DB30_03584</name>
</gene>
<keyword evidence="2" id="KW-0813">Transport</keyword>
<keyword evidence="5" id="KW-0732">Signal</keyword>
<dbReference type="PANTHER" id="PTHR30069:SF29">
    <property type="entry name" value="HEMOGLOBIN AND HEMOGLOBIN-HAPTOGLOBIN-BINDING PROTEIN 1-RELATED"/>
    <property type="match status" value="1"/>
</dbReference>
<reference evidence="13 14" key="1">
    <citation type="submission" date="2014-12" db="EMBL/GenBank/DDBJ databases">
        <title>Genome assembly of Enhygromyxa salina DSM 15201.</title>
        <authorList>
            <person name="Sharma G."/>
            <person name="Subramanian S."/>
        </authorList>
    </citation>
    <scope>NUCLEOTIDE SEQUENCE [LARGE SCALE GENOMIC DNA]</scope>
    <source>
        <strain evidence="13 14">DSM 15201</strain>
    </source>
</reference>
<keyword evidence="6 10" id="KW-0798">TonB box</keyword>
<evidence type="ECO:0000256" key="2">
    <source>
        <dbReference type="ARBA" id="ARBA00022448"/>
    </source>
</evidence>
<feature type="domain" description="TonB-dependent receptor-like beta-barrel" evidence="11">
    <location>
        <begin position="194"/>
        <end position="653"/>
    </location>
</feature>